<feature type="compositionally biased region" description="Basic and acidic residues" evidence="3">
    <location>
        <begin position="93"/>
        <end position="103"/>
    </location>
</feature>
<feature type="region of interest" description="Disordered" evidence="3">
    <location>
        <begin position="390"/>
        <end position="486"/>
    </location>
</feature>
<protein>
    <recommendedName>
        <fullName evidence="4">RRM domain-containing protein</fullName>
    </recommendedName>
</protein>
<evidence type="ECO:0000256" key="1">
    <source>
        <dbReference type="ARBA" id="ARBA00022884"/>
    </source>
</evidence>
<dbReference type="GO" id="GO:0005730">
    <property type="term" value="C:nucleolus"/>
    <property type="evidence" value="ECO:0007669"/>
    <property type="project" value="TreeGrafter"/>
</dbReference>
<feature type="domain" description="RRM" evidence="4">
    <location>
        <begin position="162"/>
        <end position="245"/>
    </location>
</feature>
<keyword evidence="1 2" id="KW-0694">RNA-binding</keyword>
<feature type="domain" description="RRM" evidence="4">
    <location>
        <begin position="286"/>
        <end position="387"/>
    </location>
</feature>
<dbReference type="SUPFAM" id="SSF54928">
    <property type="entry name" value="RNA-binding domain, RBD"/>
    <property type="match status" value="2"/>
</dbReference>
<feature type="compositionally biased region" description="Basic and acidic residues" evidence="3">
    <location>
        <begin position="454"/>
        <end position="466"/>
    </location>
</feature>
<dbReference type="Pfam" id="PF00076">
    <property type="entry name" value="RRM_1"/>
    <property type="match status" value="1"/>
</dbReference>
<reference evidence="5" key="1">
    <citation type="submission" date="2021-02" db="EMBL/GenBank/DDBJ databases">
        <title>Psilocybe cubensis genome.</title>
        <authorList>
            <person name="Mckernan K.J."/>
            <person name="Crawford S."/>
            <person name="Trippe A."/>
            <person name="Kane L.T."/>
            <person name="Mclaughlin S."/>
        </authorList>
    </citation>
    <scope>NUCLEOTIDE SEQUENCE [LARGE SCALE GENOMIC DNA]</scope>
    <source>
        <strain evidence="5">MGC-MH-2018</strain>
    </source>
</reference>
<organism evidence="5">
    <name type="scientific">Psilocybe cubensis</name>
    <name type="common">Psychedelic mushroom</name>
    <name type="synonym">Stropharia cubensis</name>
    <dbReference type="NCBI Taxonomy" id="181762"/>
    <lineage>
        <taxon>Eukaryota</taxon>
        <taxon>Fungi</taxon>
        <taxon>Dikarya</taxon>
        <taxon>Basidiomycota</taxon>
        <taxon>Agaricomycotina</taxon>
        <taxon>Agaricomycetes</taxon>
        <taxon>Agaricomycetidae</taxon>
        <taxon>Agaricales</taxon>
        <taxon>Agaricineae</taxon>
        <taxon>Strophariaceae</taxon>
        <taxon>Psilocybe</taxon>
    </lineage>
</organism>
<proteinExistence type="predicted"/>
<dbReference type="SMART" id="SM00360">
    <property type="entry name" value="RRM"/>
    <property type="match status" value="2"/>
</dbReference>
<feature type="compositionally biased region" description="Polar residues" evidence="3">
    <location>
        <begin position="434"/>
        <end position="453"/>
    </location>
</feature>
<feature type="region of interest" description="Disordered" evidence="3">
    <location>
        <begin position="307"/>
        <end position="332"/>
    </location>
</feature>
<dbReference type="OrthoDB" id="439808at2759"/>
<sequence length="500" mass="54337">MSSPSSSSKSSSPAPEIKEKKRKRKETVPAEDIPASKVQKTKRKRKAIAPVEDKIVEENDSAPSSEVKKIAHNKNSAPSDDEEDSSQGLGGPDSEKNAVKSDAEDIQDSEEPVLSHAERRRKKKEEKLAAKLAEEGKALKKRKLKDGSAKVVDNSAPTKRQNSVWVGNLSFKTTQENLRAFFDGVGEITRINMPTKAVANGPGQKPENRGFAYVDFATPDAKITAIALSENPLLGRKLLIKDGDDFKGRPAAIGAENVISDPVVAHKTHSKTAQKILRAQKQPPAPTLFLGNLGFDTTEDSIRELFEAHRPGHKKASKDTPDAKGEDKKPKDAWIRKVRMGTFEDSGACKGFAFVDFMTVDDATSALINPKNHHLNGRNLKVEYAGADAVRRGAPKNKQVDNALSPGKRSSRKERPQRDADDSAEPASDWNGAPKSSTTENAQTDSTPKQQWVSHKEKLAGSEGVRHKGPKSRPKPGAALALAKRESAAIVPNQGQKITF</sequence>
<dbReference type="Gene3D" id="3.30.70.330">
    <property type="match status" value="2"/>
</dbReference>
<evidence type="ECO:0000256" key="3">
    <source>
        <dbReference type="SAM" id="MobiDB-lite"/>
    </source>
</evidence>
<comment type="caution">
    <text evidence="5">The sequence shown here is derived from an EMBL/GenBank/DDBJ whole genome shotgun (WGS) entry which is preliminary data.</text>
</comment>
<feature type="region of interest" description="Disordered" evidence="3">
    <location>
        <begin position="1"/>
        <end position="155"/>
    </location>
</feature>
<evidence type="ECO:0000259" key="4">
    <source>
        <dbReference type="PROSITE" id="PS50102"/>
    </source>
</evidence>
<dbReference type="AlphaFoldDB" id="A0A8H7Y0N7"/>
<accession>A0A8H7Y0N7</accession>
<dbReference type="GO" id="GO:0003723">
    <property type="term" value="F:RNA binding"/>
    <property type="evidence" value="ECO:0007669"/>
    <property type="project" value="UniProtKB-UniRule"/>
</dbReference>
<dbReference type="InterPro" id="IPR012677">
    <property type="entry name" value="Nucleotide-bd_a/b_plait_sf"/>
</dbReference>
<feature type="compositionally biased region" description="Basic and acidic residues" evidence="3">
    <location>
        <begin position="317"/>
        <end position="332"/>
    </location>
</feature>
<evidence type="ECO:0000256" key="2">
    <source>
        <dbReference type="PROSITE-ProRule" id="PRU00176"/>
    </source>
</evidence>
<dbReference type="InterPro" id="IPR000504">
    <property type="entry name" value="RRM_dom"/>
</dbReference>
<dbReference type="EMBL" id="JAFIQS010000005">
    <property type="protein sequence ID" value="KAG5168869.1"/>
    <property type="molecule type" value="Genomic_DNA"/>
</dbReference>
<dbReference type="PANTHER" id="PTHR23236">
    <property type="entry name" value="EUKARYOTIC TRANSLATION INITIATION FACTOR 4B/4H"/>
    <property type="match status" value="1"/>
</dbReference>
<dbReference type="PANTHER" id="PTHR23236:SF95">
    <property type="entry name" value="NUCLEOLAR PROTEIN 13"/>
    <property type="match status" value="1"/>
</dbReference>
<evidence type="ECO:0000313" key="5">
    <source>
        <dbReference type="EMBL" id="KAG5168869.1"/>
    </source>
</evidence>
<name>A0A8H7Y0N7_PSICU</name>
<feature type="compositionally biased region" description="Basic and acidic residues" evidence="3">
    <location>
        <begin position="125"/>
        <end position="138"/>
    </location>
</feature>
<dbReference type="PROSITE" id="PS50102">
    <property type="entry name" value="RRM"/>
    <property type="match status" value="2"/>
</dbReference>
<feature type="compositionally biased region" description="Low complexity" evidence="3">
    <location>
        <begin position="1"/>
        <end position="13"/>
    </location>
</feature>
<dbReference type="InterPro" id="IPR035979">
    <property type="entry name" value="RBD_domain_sf"/>
</dbReference>
<gene>
    <name evidence="5" type="ORF">JR316_005423</name>
</gene>